<keyword evidence="2" id="KW-0732">Signal</keyword>
<evidence type="ECO:0000256" key="2">
    <source>
        <dbReference type="SAM" id="SignalP"/>
    </source>
</evidence>
<protein>
    <recommendedName>
        <fullName evidence="4">Secreted protein</fullName>
    </recommendedName>
</protein>
<sequence length="112" mass="11762">MQPGFRGLLLAWHIAWPPVLAGSPERAGSGQNFRIRNAGAVMLSLFLPSRPGFHGVCLCVCLCARPMGSALRGGEIGLECGFGPGMCIVAAAAVAALARLFFVVDAEMLFED</sequence>
<evidence type="ECO:0000256" key="1">
    <source>
        <dbReference type="SAM" id="Phobius"/>
    </source>
</evidence>
<dbReference type="EMBL" id="GGFL01014376">
    <property type="protein sequence ID" value="MBW78554.1"/>
    <property type="molecule type" value="Transcribed_RNA"/>
</dbReference>
<organism evidence="3">
    <name type="scientific">Anopheles darlingi</name>
    <name type="common">Mosquito</name>
    <dbReference type="NCBI Taxonomy" id="43151"/>
    <lineage>
        <taxon>Eukaryota</taxon>
        <taxon>Metazoa</taxon>
        <taxon>Ecdysozoa</taxon>
        <taxon>Arthropoda</taxon>
        <taxon>Hexapoda</taxon>
        <taxon>Insecta</taxon>
        <taxon>Pterygota</taxon>
        <taxon>Neoptera</taxon>
        <taxon>Endopterygota</taxon>
        <taxon>Diptera</taxon>
        <taxon>Nematocera</taxon>
        <taxon>Culicoidea</taxon>
        <taxon>Culicidae</taxon>
        <taxon>Anophelinae</taxon>
        <taxon>Anopheles</taxon>
    </lineage>
</organism>
<feature type="chain" id="PRO_5014921661" description="Secreted protein" evidence="2">
    <location>
        <begin position="22"/>
        <end position="112"/>
    </location>
</feature>
<evidence type="ECO:0008006" key="4">
    <source>
        <dbReference type="Google" id="ProtNLM"/>
    </source>
</evidence>
<keyword evidence="1" id="KW-0472">Membrane</keyword>
<dbReference type="AlphaFoldDB" id="A0A2M4DLX2"/>
<keyword evidence="1" id="KW-0812">Transmembrane</keyword>
<evidence type="ECO:0000313" key="3">
    <source>
        <dbReference type="EMBL" id="MBW78554.1"/>
    </source>
</evidence>
<feature type="signal peptide" evidence="2">
    <location>
        <begin position="1"/>
        <end position="21"/>
    </location>
</feature>
<proteinExistence type="predicted"/>
<name>A0A2M4DLX2_ANODA</name>
<feature type="transmembrane region" description="Helical" evidence="1">
    <location>
        <begin position="76"/>
        <end position="102"/>
    </location>
</feature>
<accession>A0A2M4DLX2</accession>
<reference evidence="3" key="1">
    <citation type="submission" date="2018-01" db="EMBL/GenBank/DDBJ databases">
        <title>An insight into the sialome of Amazonian anophelines.</title>
        <authorList>
            <person name="Ribeiro J.M."/>
            <person name="Scarpassa V."/>
            <person name="Calvo E."/>
        </authorList>
    </citation>
    <scope>NUCLEOTIDE SEQUENCE</scope>
</reference>
<keyword evidence="1" id="KW-1133">Transmembrane helix</keyword>